<evidence type="ECO:0000256" key="1">
    <source>
        <dbReference type="ARBA" id="ARBA00005234"/>
    </source>
</evidence>
<evidence type="ECO:0000259" key="6">
    <source>
        <dbReference type="PROSITE" id="PS50600"/>
    </source>
</evidence>
<sequence length="873" mass="96682">MTAKLETDLDTILSILPTEDAEKVRNCYATGQKLSSKKKKQHYGQTYSTLVEEKNKRYLVHTCYVLVFDIEGYKCGKEFNAQEHHKRLASVVTVTRRWGSDIVQHYGFSAQNRSYWDRLRQIAIAHDWQEAVVLFNASIYRKSREHKWSKEVENCVNPITDWVLRSAIQHRGPVEDPSSLPHDCGKDFYGLIVRTRFAKSSQATPDYYDGPTLSPTSLPTTHTPIKSNEPISPTPTQHDNSNSSTTITQEQRTTTPPRSSSCLPETPLSQSLPVSPAIDNGGMAMGDDGRGDTNSTANGPTVPSPALSTAYNVIHSLAPSISSHLSPTSPSSLPSDVTVSQSSPSLLSITRTSSEADTTTTICSSPLSPSPELSSTSSQRGPLKPAPASQKDDYSDVSIDWDERSDPSNAKNPTITISSLLSPSTPLPTSSQQQSYYPPDVALGSVSPSTARPVQGSTLLPLPLPEKATSSLLEEPEDCSSQDGNVHTINQAAIPYPHSAAPPLPSASLLHSQTETLSIDSYPSSSLLVAPSTSKSAWLRDVPSSIHRLDEKGWLNDTIVNGYMHLITGNHDVYFLSSHFLERFDPNMKWRFENGKCPLESEFVLMPINENYHWYLLVMYKRYFPATDHHERVVCFLDSLGASMHISSFKNWTKYLEARGDRWKVQKKEVQVPQQKNLFDCGVFVLGDNLTLAADAEDLFAKLQARGSPLTYKLETLKYKQFLGGLELPLLRQKVKAPHDEVVIGIEPSTSLSDARVVTSDSCKPHIIVAKNVLVERPNSEPPRKRRRQIVDQHDNLGSFSSVQTHTIPHSEQAAVRVASEGHVQVSEVERDSYILNEAQAKWAAERHGLEILSIINLEAALNGDGRWRASRT</sequence>
<feature type="compositionally biased region" description="Low complexity" evidence="5">
    <location>
        <begin position="413"/>
        <end position="439"/>
    </location>
</feature>
<feature type="compositionally biased region" description="Polar residues" evidence="5">
    <location>
        <begin position="225"/>
        <end position="244"/>
    </location>
</feature>
<feature type="region of interest" description="Disordered" evidence="5">
    <location>
        <begin position="322"/>
        <end position="463"/>
    </location>
</feature>
<evidence type="ECO:0000313" key="8">
    <source>
        <dbReference type="Proteomes" id="UP001391051"/>
    </source>
</evidence>
<feature type="compositionally biased region" description="Low complexity" evidence="5">
    <location>
        <begin position="350"/>
        <end position="378"/>
    </location>
</feature>
<keyword evidence="3" id="KW-0378">Hydrolase</keyword>
<keyword evidence="4" id="KW-0788">Thiol protease</keyword>
<evidence type="ECO:0000256" key="3">
    <source>
        <dbReference type="ARBA" id="ARBA00022801"/>
    </source>
</evidence>
<feature type="compositionally biased region" description="Polar residues" evidence="5">
    <location>
        <begin position="446"/>
        <end position="458"/>
    </location>
</feature>
<protein>
    <recommendedName>
        <fullName evidence="6">Ubiquitin-like protease family profile domain-containing protein</fullName>
    </recommendedName>
</protein>
<evidence type="ECO:0000313" key="7">
    <source>
        <dbReference type="EMBL" id="KAK7959739.1"/>
    </source>
</evidence>
<dbReference type="InterPro" id="IPR003653">
    <property type="entry name" value="Peptidase_C48_C"/>
</dbReference>
<feature type="region of interest" description="Disordered" evidence="5">
    <location>
        <begin position="203"/>
        <end position="304"/>
    </location>
</feature>
<feature type="compositionally biased region" description="Low complexity" evidence="5">
    <location>
        <begin position="211"/>
        <end position="224"/>
    </location>
</feature>
<proteinExistence type="inferred from homology"/>
<keyword evidence="2" id="KW-0645">Protease</keyword>
<feature type="compositionally biased region" description="Low complexity" evidence="5">
    <location>
        <begin position="322"/>
        <end position="340"/>
    </location>
</feature>
<dbReference type="SUPFAM" id="SSF54001">
    <property type="entry name" value="Cysteine proteinases"/>
    <property type="match status" value="1"/>
</dbReference>
<dbReference type="Pfam" id="PF02902">
    <property type="entry name" value="Peptidase_C48"/>
    <property type="match status" value="1"/>
</dbReference>
<accession>A0ABR1QPM1</accession>
<feature type="domain" description="Ubiquitin-like protease family profile" evidence="6">
    <location>
        <begin position="539"/>
        <end position="692"/>
    </location>
</feature>
<comment type="similarity">
    <text evidence="1">Belongs to the peptidase C48 family.</text>
</comment>
<dbReference type="Gene3D" id="3.40.395.10">
    <property type="entry name" value="Adenoviral Proteinase, Chain A"/>
    <property type="match status" value="1"/>
</dbReference>
<evidence type="ECO:0000256" key="5">
    <source>
        <dbReference type="SAM" id="MobiDB-lite"/>
    </source>
</evidence>
<organism evidence="7 8">
    <name type="scientific">Apiospora aurea</name>
    <dbReference type="NCBI Taxonomy" id="335848"/>
    <lineage>
        <taxon>Eukaryota</taxon>
        <taxon>Fungi</taxon>
        <taxon>Dikarya</taxon>
        <taxon>Ascomycota</taxon>
        <taxon>Pezizomycotina</taxon>
        <taxon>Sordariomycetes</taxon>
        <taxon>Xylariomycetidae</taxon>
        <taxon>Amphisphaeriales</taxon>
        <taxon>Apiosporaceae</taxon>
        <taxon>Apiospora</taxon>
    </lineage>
</organism>
<evidence type="ECO:0000256" key="2">
    <source>
        <dbReference type="ARBA" id="ARBA00022670"/>
    </source>
</evidence>
<reference evidence="7 8" key="1">
    <citation type="submission" date="2023-01" db="EMBL/GenBank/DDBJ databases">
        <title>Analysis of 21 Apiospora genomes using comparative genomics revels a genus with tremendous synthesis potential of carbohydrate active enzymes and secondary metabolites.</title>
        <authorList>
            <person name="Sorensen T."/>
        </authorList>
    </citation>
    <scope>NUCLEOTIDE SEQUENCE [LARGE SCALE GENOMIC DNA]</scope>
    <source>
        <strain evidence="7 8">CBS 24483</strain>
    </source>
</reference>
<keyword evidence="8" id="KW-1185">Reference proteome</keyword>
<feature type="compositionally biased region" description="Low complexity" evidence="5">
    <location>
        <begin position="245"/>
        <end position="258"/>
    </location>
</feature>
<dbReference type="Proteomes" id="UP001391051">
    <property type="component" value="Unassembled WGS sequence"/>
</dbReference>
<name>A0ABR1QPM1_9PEZI</name>
<feature type="compositionally biased region" description="Polar residues" evidence="5">
    <location>
        <begin position="293"/>
        <end position="304"/>
    </location>
</feature>
<dbReference type="InterPro" id="IPR038765">
    <property type="entry name" value="Papain-like_cys_pep_sf"/>
</dbReference>
<dbReference type="PROSITE" id="PS50600">
    <property type="entry name" value="ULP_PROTEASE"/>
    <property type="match status" value="1"/>
</dbReference>
<dbReference type="EMBL" id="JAQQWE010000003">
    <property type="protein sequence ID" value="KAK7959739.1"/>
    <property type="molecule type" value="Genomic_DNA"/>
</dbReference>
<evidence type="ECO:0000256" key="4">
    <source>
        <dbReference type="ARBA" id="ARBA00022807"/>
    </source>
</evidence>
<dbReference type="PANTHER" id="PTHR46915">
    <property type="entry name" value="UBIQUITIN-LIKE PROTEASE 4-RELATED"/>
    <property type="match status" value="1"/>
</dbReference>
<comment type="caution">
    <text evidence="7">The sequence shown here is derived from an EMBL/GenBank/DDBJ whole genome shotgun (WGS) entry which is preliminary data.</text>
</comment>
<dbReference type="PANTHER" id="PTHR46915:SF2">
    <property type="entry name" value="UBIQUITIN-LIKE PROTEASE 4"/>
    <property type="match status" value="1"/>
</dbReference>
<dbReference type="GeneID" id="92073877"/>
<feature type="compositionally biased region" description="Polar residues" evidence="5">
    <location>
        <begin position="259"/>
        <end position="273"/>
    </location>
</feature>
<dbReference type="RefSeq" id="XP_066703442.1">
    <property type="nucleotide sequence ID" value="XM_066840815.1"/>
</dbReference>
<gene>
    <name evidence="7" type="ORF">PG986_004593</name>
</gene>